<dbReference type="InterPro" id="IPR008250">
    <property type="entry name" value="ATPase_P-typ_transduc_dom_A_sf"/>
</dbReference>
<dbReference type="InterPro" id="IPR032631">
    <property type="entry name" value="P-type_ATPase_N"/>
</dbReference>
<evidence type="ECO:0000259" key="18">
    <source>
        <dbReference type="Pfam" id="PF00122"/>
    </source>
</evidence>
<dbReference type="GO" id="GO:0005783">
    <property type="term" value="C:endoplasmic reticulum"/>
    <property type="evidence" value="ECO:0007669"/>
    <property type="project" value="TreeGrafter"/>
</dbReference>
<feature type="binding site" evidence="14">
    <location>
        <position position="853"/>
    </location>
    <ligand>
        <name>ATP</name>
        <dbReference type="ChEBI" id="CHEBI:30616"/>
    </ligand>
</feature>
<dbReference type="GeneID" id="108681983"/>
<protein>
    <recommendedName>
        <fullName evidence="16">Phospholipid-transporting ATPase</fullName>
        <ecNumber evidence="16">7.6.2.1</ecNumber>
    </recommendedName>
</protein>
<evidence type="ECO:0000256" key="1">
    <source>
        <dbReference type="ARBA" id="ARBA00004141"/>
    </source>
</evidence>
<feature type="transmembrane region" description="Helical" evidence="16">
    <location>
        <begin position="314"/>
        <end position="333"/>
    </location>
</feature>
<dbReference type="SUPFAM" id="SSF81653">
    <property type="entry name" value="Calcium ATPase, transduction domain A"/>
    <property type="match status" value="1"/>
</dbReference>
<evidence type="ECO:0000256" key="13">
    <source>
        <dbReference type="PIRSR" id="PIRSR606539-1"/>
    </source>
</evidence>
<evidence type="ECO:0000259" key="19">
    <source>
        <dbReference type="Pfam" id="PF16209"/>
    </source>
</evidence>
<feature type="binding site" evidence="14">
    <location>
        <position position="676"/>
    </location>
    <ligand>
        <name>ATP</name>
        <dbReference type="ChEBI" id="CHEBI:30616"/>
    </ligand>
</feature>
<feature type="binding site" evidence="14">
    <location>
        <position position="854"/>
    </location>
    <ligand>
        <name>ATP</name>
        <dbReference type="ChEBI" id="CHEBI:30616"/>
    </ligand>
</feature>
<keyword evidence="7 14" id="KW-0067">ATP-binding</keyword>
<evidence type="ECO:0000256" key="16">
    <source>
        <dbReference type="RuleBase" id="RU362033"/>
    </source>
</evidence>
<keyword evidence="6 14" id="KW-0547">Nucleotide-binding</keyword>
<feature type="binding site" evidence="14">
    <location>
        <position position="971"/>
    </location>
    <ligand>
        <name>ATP</name>
        <dbReference type="ChEBI" id="CHEBI:30616"/>
    </ligand>
</feature>
<dbReference type="InterPro" id="IPR023214">
    <property type="entry name" value="HAD_sf"/>
</dbReference>
<dbReference type="InterPro" id="IPR032630">
    <property type="entry name" value="P_typ_ATPase_c"/>
</dbReference>
<dbReference type="Gene3D" id="3.40.50.1000">
    <property type="entry name" value="HAD superfamily/HAD-like"/>
    <property type="match status" value="1"/>
</dbReference>
<evidence type="ECO:0000256" key="11">
    <source>
        <dbReference type="ARBA" id="ARBA00023136"/>
    </source>
</evidence>
<feature type="binding site" evidence="14">
    <location>
        <position position="972"/>
    </location>
    <ligand>
        <name>ATP</name>
        <dbReference type="ChEBI" id="CHEBI:30616"/>
    </ligand>
</feature>
<sequence length="1308" mass="148342">MFGRIRKKRKHATLRTVEFGQRDQFCTLPLHDPELRQSKFASNRVVTSKYTLLTFLPKNLFEQFRRMANFYFLVVAIVHLSIDSPISPLTSILPLLFVVSVTAVKQGYEDLKRHAEDDKLNHAPTIVVRDGKEKRHAEDDKLNHAPTIVVRDGKEKTVRSEELVVGDVVKVGADEQIPCDMLLLLTSDGAHKCSATTANLDGETNAKMYEQPESLKELTSFREVASLSGIVQAQAPHPNLYDFKGQMETLDSRAAVASCSLSTEHLLLRGSKMVGHQHIYGLVLYTGKETKMILNTKMKTGKFSTIERSMNTYLLLYLVLMLSWIVICTILKYQMYGNDKLGKYQMYGNDKLGKYQMYGNDKLALFKYHMYGNEKFGKYQVYGNNKLGKYQMYGNDKLGKYQMYGNDKLSKYQMHGNVKLSKYQMYDNDKVGKYLMYGNDKLGKYQMYGNDKRGKYQMYGNDKLGKCQMYVKDKLGYYQIYGNDKLVEYQMYGNDKLGKIQMYGNDKFFLNTICTVTISSLIPISLYVTLEMQKFGGAMFFEWDEEMRQGEGGDPPKCNTSDLNEELGQIEYLFCDKTGTLTENRMSFRRCSVGTRTYVHSRGRLWHGHGQQREPVTSFTGEMVQFFTSLCLCNTVQTMLTEAGSNPSYVPDVSSTGHSIQLAAIKRKYISTSPDEVALVETCAKYGIVLLGTQEGTVSVDVLGKKKTYKLKHIFHFRSERQRMSVCVQAESGDTWLLSKGADSAILPRCSGGTNLQKTKEHLHSFAVDGLRTLVVACRKITEAELQAISLDLAQANKEVEDREARVSAVYDKYERGLRLLGATGVRDDLQSDVTATLRDLRAAGIKVWVLTGDKLETAVNVSQQCGHFHHHMYELTVTGTTSAAHAQLLLDNARQESAMFFGREKRLIVDGVSLVHLLTKDHIRAFRDVAMRCEAVLCCRLSPKQKAEVVRMVKTSYRRPITAAIGDGANDVSMIQEAHVGIGIMGSEGRQAVLCSDFGFSRFKYLRKALLVHGHWYYVRVTLLVHYSFYKNVAFITPQLFYAFYSALSTQTVYASWYLTLYTTLPTDGIRQLVSDAVQPNAVYYNPRRRYTPADYLQTVYASWYLTLYNLTFAGLPILVYGLLEQNYSQQQLLMRPRLYNSISRDARMTWGAFLLWLVLALWHAAVMYYGLLITVYPGDTPVTVSGQTLGMDPYGTMLVTMCVIVVNMKLLLEAYHLDILLVGSFIITLVGYVITLAIYTFPFPTSRVCGDMLLIVKSPCLLFTILLLCVVSLLPDATILSYKAMLRARNQRRDTAITDEQHQQFS</sequence>
<dbReference type="GO" id="GO:0045332">
    <property type="term" value="P:phospholipid translocation"/>
    <property type="evidence" value="ECO:0007669"/>
    <property type="project" value="TreeGrafter"/>
</dbReference>
<feature type="coiled-coil region" evidence="17">
    <location>
        <begin position="779"/>
        <end position="806"/>
    </location>
</feature>
<dbReference type="GO" id="GO:0016887">
    <property type="term" value="F:ATP hydrolysis activity"/>
    <property type="evidence" value="ECO:0007669"/>
    <property type="project" value="InterPro"/>
</dbReference>
<comment type="cofactor">
    <cofactor evidence="15">
        <name>Mg(2+)</name>
        <dbReference type="ChEBI" id="CHEBI:18420"/>
    </cofactor>
</comment>
<dbReference type="FunFam" id="3.40.50.1000:FF:000014">
    <property type="entry name" value="Phospholipid-transporting ATPase"/>
    <property type="match status" value="1"/>
</dbReference>
<dbReference type="Gene3D" id="2.70.150.10">
    <property type="entry name" value="Calcium-transporting ATPase, cytoplasmic transduction domain A"/>
    <property type="match status" value="1"/>
</dbReference>
<dbReference type="Gene3D" id="3.40.1110.10">
    <property type="entry name" value="Calcium-transporting ATPase, cytoplasmic domain N"/>
    <property type="match status" value="1"/>
</dbReference>
<dbReference type="InterPro" id="IPR006539">
    <property type="entry name" value="P-type_ATPase_IV"/>
</dbReference>
<feature type="binding site" evidence="14">
    <location>
        <position position="941"/>
    </location>
    <ligand>
        <name>ATP</name>
        <dbReference type="ChEBI" id="CHEBI:30616"/>
    </ligand>
</feature>
<keyword evidence="21" id="KW-1185">Reference proteome</keyword>
<evidence type="ECO:0000256" key="10">
    <source>
        <dbReference type="ARBA" id="ARBA00022989"/>
    </source>
</evidence>
<reference evidence="22" key="1">
    <citation type="submission" date="2025-08" db="UniProtKB">
        <authorList>
            <consortium name="RefSeq"/>
        </authorList>
    </citation>
    <scope>IDENTIFICATION</scope>
    <source>
        <tissue evidence="22">Whole organism</tissue>
    </source>
</reference>
<keyword evidence="17" id="KW-0175">Coiled coil</keyword>
<dbReference type="KEGG" id="hazt:108681983"/>
<feature type="binding site" evidence="14">
    <location>
        <position position="576"/>
    </location>
    <ligand>
        <name>ATP</name>
        <dbReference type="ChEBI" id="CHEBI:30616"/>
    </ligand>
</feature>
<dbReference type="GO" id="GO:0005524">
    <property type="term" value="F:ATP binding"/>
    <property type="evidence" value="ECO:0007669"/>
    <property type="project" value="UniProtKB-UniRule"/>
</dbReference>
<feature type="binding site" evidence="14">
    <location>
        <position position="717"/>
    </location>
    <ligand>
        <name>ATP</name>
        <dbReference type="ChEBI" id="CHEBI:30616"/>
    </ligand>
</feature>
<feature type="domain" description="P-type ATPase A" evidence="18">
    <location>
        <begin position="145"/>
        <end position="209"/>
    </location>
</feature>
<dbReference type="SUPFAM" id="SSF81660">
    <property type="entry name" value="Metal cation-transporting ATPase, ATP-binding domain N"/>
    <property type="match status" value="1"/>
</dbReference>
<evidence type="ECO:0000256" key="6">
    <source>
        <dbReference type="ARBA" id="ARBA00022741"/>
    </source>
</evidence>
<dbReference type="PROSITE" id="PS00154">
    <property type="entry name" value="ATPASE_E1_E2"/>
    <property type="match status" value="1"/>
</dbReference>
<dbReference type="Pfam" id="PF13246">
    <property type="entry name" value="Cation_ATPase"/>
    <property type="match status" value="1"/>
</dbReference>
<feature type="transmembrane region" description="Helical" evidence="16">
    <location>
        <begin position="70"/>
        <end position="97"/>
    </location>
</feature>
<dbReference type="InterPro" id="IPR036412">
    <property type="entry name" value="HAD-like_sf"/>
</dbReference>
<evidence type="ECO:0000256" key="12">
    <source>
        <dbReference type="ARBA" id="ARBA00034036"/>
    </source>
</evidence>
<organism evidence="21 22">
    <name type="scientific">Hyalella azteca</name>
    <name type="common">Amphipod</name>
    <dbReference type="NCBI Taxonomy" id="294128"/>
    <lineage>
        <taxon>Eukaryota</taxon>
        <taxon>Metazoa</taxon>
        <taxon>Ecdysozoa</taxon>
        <taxon>Arthropoda</taxon>
        <taxon>Crustacea</taxon>
        <taxon>Multicrustacea</taxon>
        <taxon>Malacostraca</taxon>
        <taxon>Eumalacostraca</taxon>
        <taxon>Peracarida</taxon>
        <taxon>Amphipoda</taxon>
        <taxon>Senticaudata</taxon>
        <taxon>Talitrida</taxon>
        <taxon>Talitroidea</taxon>
        <taxon>Hyalellidae</taxon>
        <taxon>Hyalella</taxon>
    </lineage>
</organism>
<evidence type="ECO:0000256" key="3">
    <source>
        <dbReference type="ARBA" id="ARBA00008109"/>
    </source>
</evidence>
<feature type="domain" description="P-type ATPase C-terminal" evidence="20">
    <location>
        <begin position="1099"/>
        <end position="1289"/>
    </location>
</feature>
<evidence type="ECO:0000256" key="17">
    <source>
        <dbReference type="SAM" id="Coils"/>
    </source>
</evidence>
<comment type="catalytic activity">
    <reaction evidence="12 16">
        <text>ATP + H2O + phospholipidSide 1 = ADP + phosphate + phospholipidSide 2.</text>
        <dbReference type="EC" id="7.6.2.1"/>
    </reaction>
</comment>
<feature type="transmembrane region" description="Helical" evidence="16">
    <location>
        <begin position="508"/>
        <end position="530"/>
    </location>
</feature>
<dbReference type="Pfam" id="PF16212">
    <property type="entry name" value="PhoLip_ATPase_C"/>
    <property type="match status" value="2"/>
</dbReference>
<evidence type="ECO:0000256" key="14">
    <source>
        <dbReference type="PIRSR" id="PIRSR606539-2"/>
    </source>
</evidence>
<feature type="domain" description="P-type ATPase C-terminal" evidence="20">
    <location>
        <begin position="994"/>
        <end position="1066"/>
    </location>
</feature>
<dbReference type="PRINTS" id="PR00119">
    <property type="entry name" value="CATATPASE"/>
</dbReference>
<dbReference type="InterPro" id="IPR023298">
    <property type="entry name" value="ATPase_P-typ_TM_dom_sf"/>
</dbReference>
<feature type="binding site" evidence="14">
    <location>
        <position position="740"/>
    </location>
    <ligand>
        <name>ATP</name>
        <dbReference type="ChEBI" id="CHEBI:30616"/>
    </ligand>
</feature>
<evidence type="ECO:0000259" key="20">
    <source>
        <dbReference type="Pfam" id="PF16212"/>
    </source>
</evidence>
<dbReference type="InterPro" id="IPR001757">
    <property type="entry name" value="P_typ_ATPase"/>
</dbReference>
<dbReference type="EC" id="7.6.2.1" evidence="16"/>
<feature type="binding site" evidence="14">
    <location>
        <position position="772"/>
    </location>
    <ligand>
        <name>ATP</name>
        <dbReference type="ChEBI" id="CHEBI:30616"/>
    </ligand>
</feature>
<evidence type="ECO:0000256" key="2">
    <source>
        <dbReference type="ARBA" id="ARBA00004308"/>
    </source>
</evidence>
<evidence type="ECO:0000256" key="8">
    <source>
        <dbReference type="ARBA" id="ARBA00022842"/>
    </source>
</evidence>
<dbReference type="GO" id="GO:0000287">
    <property type="term" value="F:magnesium ion binding"/>
    <property type="evidence" value="ECO:0007669"/>
    <property type="project" value="UniProtKB-UniRule"/>
</dbReference>
<accession>A0A979FL60</accession>
<feature type="binding site" evidence="14">
    <location>
        <position position="577"/>
    </location>
    <ligand>
        <name>ATP</name>
        <dbReference type="ChEBI" id="CHEBI:30616"/>
    </ligand>
</feature>
<evidence type="ECO:0000256" key="15">
    <source>
        <dbReference type="PIRSR" id="PIRSR606539-3"/>
    </source>
</evidence>
<feature type="binding site" evidence="14">
    <location>
        <position position="578"/>
    </location>
    <ligand>
        <name>ATP</name>
        <dbReference type="ChEBI" id="CHEBI:30616"/>
    </ligand>
</feature>
<evidence type="ECO:0000256" key="9">
    <source>
        <dbReference type="ARBA" id="ARBA00022967"/>
    </source>
</evidence>
<dbReference type="SUPFAM" id="SSF56784">
    <property type="entry name" value="HAD-like"/>
    <property type="match status" value="1"/>
</dbReference>
<keyword evidence="9 16" id="KW-1278">Translocase</keyword>
<dbReference type="GO" id="GO:0140326">
    <property type="term" value="F:ATPase-coupled intramembrane lipid transporter activity"/>
    <property type="evidence" value="ECO:0007669"/>
    <property type="project" value="UniProtKB-EC"/>
</dbReference>
<feature type="binding site" evidence="14">
    <location>
        <position position="947"/>
    </location>
    <ligand>
        <name>ATP</name>
        <dbReference type="ChEBI" id="CHEBI:30616"/>
    </ligand>
</feature>
<keyword evidence="4 16" id="KW-0812">Transmembrane</keyword>
<feature type="transmembrane region" description="Helical" evidence="16">
    <location>
        <begin position="1103"/>
        <end position="1125"/>
    </location>
</feature>
<dbReference type="SFLD" id="SFLDG00002">
    <property type="entry name" value="C1.7:_P-type_atpase_like"/>
    <property type="match status" value="1"/>
</dbReference>
<keyword evidence="5 15" id="KW-0479">Metal-binding</keyword>
<feature type="transmembrane region" description="Helical" evidence="16">
    <location>
        <begin position="1155"/>
        <end position="1176"/>
    </location>
</feature>
<dbReference type="PANTHER" id="PTHR24092:SF175">
    <property type="entry name" value="PHOSPHOLIPID-TRANSPORTING ATPASE"/>
    <property type="match status" value="1"/>
</dbReference>
<dbReference type="SUPFAM" id="SSF81665">
    <property type="entry name" value="Calcium ATPase, transmembrane domain M"/>
    <property type="match status" value="2"/>
</dbReference>
<dbReference type="InterPro" id="IPR044492">
    <property type="entry name" value="P_typ_ATPase_HD_dom"/>
</dbReference>
<feature type="binding site" evidence="14">
    <location>
        <position position="852"/>
    </location>
    <ligand>
        <name>ATP</name>
        <dbReference type="ChEBI" id="CHEBI:30616"/>
    </ligand>
</feature>
<keyword evidence="8 15" id="KW-0460">Magnesium</keyword>
<feature type="binding site" evidence="15">
    <location>
        <position position="578"/>
    </location>
    <ligand>
        <name>Mg(2+)</name>
        <dbReference type="ChEBI" id="CHEBI:18420"/>
    </ligand>
</feature>
<keyword evidence="11 16" id="KW-0472">Membrane</keyword>
<dbReference type="RefSeq" id="XP_047737749.1">
    <property type="nucleotide sequence ID" value="XM_047881793.1"/>
</dbReference>
<dbReference type="GO" id="GO:0005886">
    <property type="term" value="C:plasma membrane"/>
    <property type="evidence" value="ECO:0007669"/>
    <property type="project" value="TreeGrafter"/>
</dbReference>
<evidence type="ECO:0000256" key="4">
    <source>
        <dbReference type="ARBA" id="ARBA00022692"/>
    </source>
</evidence>
<feature type="transmembrane region" description="Helical" evidence="16">
    <location>
        <begin position="1263"/>
        <end position="1284"/>
    </location>
</feature>
<feature type="transmembrane region" description="Helical" evidence="16">
    <location>
        <begin position="1196"/>
        <end position="1214"/>
    </location>
</feature>
<feature type="domain" description="P-type ATPase N-terminal" evidence="19">
    <location>
        <begin position="34"/>
        <end position="92"/>
    </location>
</feature>
<gene>
    <name evidence="22" type="primary">LOC108681983</name>
</gene>
<keyword evidence="10 16" id="KW-1133">Transmembrane helix</keyword>
<dbReference type="SFLD" id="SFLDS00003">
    <property type="entry name" value="Haloacid_Dehalogenase"/>
    <property type="match status" value="1"/>
</dbReference>
<comment type="subcellular location">
    <subcellularLocation>
        <location evidence="2">Endomembrane system</location>
    </subcellularLocation>
    <subcellularLocation>
        <location evidence="1 16">Membrane</location>
        <topology evidence="1 16">Multi-pass membrane protein</topology>
    </subcellularLocation>
</comment>
<dbReference type="OrthoDB" id="377733at2759"/>
<feature type="active site" description="4-aspartylphosphate intermediate" evidence="13">
    <location>
        <position position="576"/>
    </location>
</feature>
<evidence type="ECO:0000313" key="22">
    <source>
        <dbReference type="RefSeq" id="XP_047737749.1"/>
    </source>
</evidence>
<evidence type="ECO:0000256" key="7">
    <source>
        <dbReference type="ARBA" id="ARBA00022840"/>
    </source>
</evidence>
<name>A0A979FL60_HYAAZ</name>
<feature type="binding site" evidence="15">
    <location>
        <position position="576"/>
    </location>
    <ligand>
        <name>Mg(2+)</name>
        <dbReference type="ChEBI" id="CHEBI:18420"/>
    </ligand>
</feature>
<dbReference type="InterPro" id="IPR059000">
    <property type="entry name" value="ATPase_P-type_domA"/>
</dbReference>
<feature type="transmembrane region" description="Helical" evidence="16">
    <location>
        <begin position="1221"/>
        <end position="1243"/>
    </location>
</feature>
<comment type="similarity">
    <text evidence="3 16">Belongs to the cation transport ATPase (P-type) (TC 3.A.3) family. Type IV subfamily.</text>
</comment>
<dbReference type="Pfam" id="PF16209">
    <property type="entry name" value="PhoLip_ATPase_N"/>
    <property type="match status" value="1"/>
</dbReference>
<dbReference type="InterPro" id="IPR023299">
    <property type="entry name" value="ATPase_P-typ_cyto_dom_N"/>
</dbReference>
<feature type="binding site" evidence="15">
    <location>
        <position position="972"/>
    </location>
    <ligand>
        <name>Mg(2+)</name>
        <dbReference type="ChEBI" id="CHEBI:18420"/>
    </ligand>
</feature>
<dbReference type="Pfam" id="PF00122">
    <property type="entry name" value="E1-E2_ATPase"/>
    <property type="match status" value="1"/>
</dbReference>
<dbReference type="SFLD" id="SFLDF00027">
    <property type="entry name" value="p-type_atpase"/>
    <property type="match status" value="1"/>
</dbReference>
<dbReference type="NCBIfam" id="TIGR01494">
    <property type="entry name" value="ATPase_P-type"/>
    <property type="match status" value="1"/>
</dbReference>
<feature type="binding site" evidence="15">
    <location>
        <position position="968"/>
    </location>
    <ligand>
        <name>Mg(2+)</name>
        <dbReference type="ChEBI" id="CHEBI:18420"/>
    </ligand>
</feature>
<dbReference type="NCBIfam" id="TIGR01652">
    <property type="entry name" value="ATPase-Plipid"/>
    <property type="match status" value="1"/>
</dbReference>
<evidence type="ECO:0000313" key="21">
    <source>
        <dbReference type="Proteomes" id="UP000694843"/>
    </source>
</evidence>
<evidence type="ECO:0000256" key="5">
    <source>
        <dbReference type="ARBA" id="ARBA00022723"/>
    </source>
</evidence>
<dbReference type="OMA" id="QMYGNDK"/>
<dbReference type="InterPro" id="IPR018303">
    <property type="entry name" value="ATPase_P-typ_P_site"/>
</dbReference>
<dbReference type="Proteomes" id="UP000694843">
    <property type="component" value="Unplaced"/>
</dbReference>
<proteinExistence type="inferred from homology"/>
<dbReference type="PANTHER" id="PTHR24092">
    <property type="entry name" value="PROBABLE PHOSPHOLIPID-TRANSPORTING ATPASE"/>
    <property type="match status" value="1"/>
</dbReference>